<dbReference type="RefSeq" id="WP_100378816.1">
    <property type="nucleotide sequence ID" value="NZ_CBCSBW010000001.1"/>
</dbReference>
<accession>A0A2M8VYY0</accession>
<dbReference type="InterPro" id="IPR001387">
    <property type="entry name" value="Cro/C1-type_HTH"/>
</dbReference>
<dbReference type="PROSITE" id="PS50943">
    <property type="entry name" value="HTH_CROC1"/>
    <property type="match status" value="1"/>
</dbReference>
<dbReference type="InterPro" id="IPR010982">
    <property type="entry name" value="Lambda_DNA-bd_dom_sf"/>
</dbReference>
<keyword evidence="2" id="KW-0238">DNA-binding</keyword>
<dbReference type="GO" id="GO:0005829">
    <property type="term" value="C:cytosol"/>
    <property type="evidence" value="ECO:0007669"/>
    <property type="project" value="TreeGrafter"/>
</dbReference>
<feature type="domain" description="HTH cro/C1-type" evidence="4">
    <location>
        <begin position="21"/>
        <end position="75"/>
    </location>
</feature>
<evidence type="ECO:0000256" key="1">
    <source>
        <dbReference type="ARBA" id="ARBA00023015"/>
    </source>
</evidence>
<dbReference type="GO" id="GO:0003677">
    <property type="term" value="F:DNA binding"/>
    <property type="evidence" value="ECO:0007669"/>
    <property type="project" value="UniProtKB-KW"/>
</dbReference>
<organism evidence="5 6">
    <name type="scientific">Polynucleobacter brandtiae</name>
    <dbReference type="NCBI Taxonomy" id="1938816"/>
    <lineage>
        <taxon>Bacteria</taxon>
        <taxon>Pseudomonadati</taxon>
        <taxon>Pseudomonadota</taxon>
        <taxon>Betaproteobacteria</taxon>
        <taxon>Burkholderiales</taxon>
        <taxon>Burkholderiaceae</taxon>
        <taxon>Polynucleobacter</taxon>
    </lineage>
</organism>
<dbReference type="Pfam" id="PF01381">
    <property type="entry name" value="HTH_3"/>
    <property type="match status" value="1"/>
</dbReference>
<dbReference type="OrthoDB" id="1097442at2"/>
<evidence type="ECO:0000313" key="6">
    <source>
        <dbReference type="Proteomes" id="UP000229366"/>
    </source>
</evidence>
<keyword evidence="1" id="KW-0805">Transcription regulation</keyword>
<comment type="caution">
    <text evidence="5">The sequence shown here is derived from an EMBL/GenBank/DDBJ whole genome shotgun (WGS) entry which is preliminary data.</text>
</comment>
<dbReference type="AlphaFoldDB" id="A0A2M8VYY0"/>
<evidence type="ECO:0000259" key="4">
    <source>
        <dbReference type="PROSITE" id="PS50943"/>
    </source>
</evidence>
<name>A0A2M8VYY0_9BURK</name>
<dbReference type="PANTHER" id="PTHR46797:SF23">
    <property type="entry name" value="HTH-TYPE TRANSCRIPTIONAL REGULATOR SUTR"/>
    <property type="match status" value="1"/>
</dbReference>
<keyword evidence="3" id="KW-0804">Transcription</keyword>
<evidence type="ECO:0000313" key="5">
    <source>
        <dbReference type="EMBL" id="PJI83077.1"/>
    </source>
</evidence>
<dbReference type="Gene3D" id="1.10.260.40">
    <property type="entry name" value="lambda repressor-like DNA-binding domains"/>
    <property type="match status" value="1"/>
</dbReference>
<dbReference type="GO" id="GO:0003700">
    <property type="term" value="F:DNA-binding transcription factor activity"/>
    <property type="evidence" value="ECO:0007669"/>
    <property type="project" value="TreeGrafter"/>
</dbReference>
<dbReference type="SMART" id="SM00530">
    <property type="entry name" value="HTH_XRE"/>
    <property type="match status" value="1"/>
</dbReference>
<dbReference type="CDD" id="cd00093">
    <property type="entry name" value="HTH_XRE"/>
    <property type="match status" value="1"/>
</dbReference>
<dbReference type="Proteomes" id="UP000229366">
    <property type="component" value="Unassembled WGS sequence"/>
</dbReference>
<evidence type="ECO:0000256" key="2">
    <source>
        <dbReference type="ARBA" id="ARBA00023125"/>
    </source>
</evidence>
<dbReference type="SUPFAM" id="SSF47413">
    <property type="entry name" value="lambda repressor-like DNA-binding domains"/>
    <property type="match status" value="1"/>
</dbReference>
<sequence>MAKPSPTHAGNPVLVKLGGSIKAIREAKGLSQESVALVSGIDRSYFGGVERGEYNVAVINLEKIAVALGVSLKDLFKK</sequence>
<dbReference type="PANTHER" id="PTHR46797">
    <property type="entry name" value="HTH-TYPE TRANSCRIPTIONAL REGULATOR"/>
    <property type="match status" value="1"/>
</dbReference>
<gene>
    <name evidence="5" type="ORF">B0G85_0468</name>
</gene>
<dbReference type="InterPro" id="IPR050807">
    <property type="entry name" value="TransReg_Diox_bact_type"/>
</dbReference>
<evidence type="ECO:0000256" key="3">
    <source>
        <dbReference type="ARBA" id="ARBA00023163"/>
    </source>
</evidence>
<dbReference type="EMBL" id="PGTX01000001">
    <property type="protein sequence ID" value="PJI83077.1"/>
    <property type="molecule type" value="Genomic_DNA"/>
</dbReference>
<keyword evidence="6" id="KW-1185">Reference proteome</keyword>
<protein>
    <submittedName>
        <fullName evidence="5">Helix-turn-helix protein</fullName>
    </submittedName>
</protein>
<reference evidence="5 6" key="1">
    <citation type="submission" date="2017-11" db="EMBL/GenBank/DDBJ databases">
        <title>Genomic Encyclopedia of Type Strains, Phase III (KMG-III): the genomes of soil and plant-associated and newly described type strains.</title>
        <authorList>
            <person name="Whitman W."/>
        </authorList>
    </citation>
    <scope>NUCLEOTIDE SEQUENCE [LARGE SCALE GENOMIC DNA]</scope>
    <source>
        <strain evidence="5 6">UB-Domo-W1</strain>
    </source>
</reference>
<proteinExistence type="predicted"/>